<comment type="caution">
    <text evidence="5">The sequence shown here is derived from an EMBL/GenBank/DDBJ whole genome shotgun (WGS) entry which is preliminary data.</text>
</comment>
<dbReference type="InterPro" id="IPR056000">
    <property type="entry name" value="DUF7578"/>
</dbReference>
<dbReference type="Pfam" id="PF24466">
    <property type="entry name" value="DUF7578"/>
    <property type="match status" value="3"/>
</dbReference>
<reference evidence="5 6" key="1">
    <citation type="journal article" date="2019" name="Genome Biol. Evol.">
        <title>Nanopore Sequencing Significantly Improves Genome Assembly of the Protozoan Parasite Trypanosoma cruzi.</title>
        <authorList>
            <person name="Diaz-Viraque F."/>
            <person name="Pita S."/>
            <person name="Greif G."/>
            <person name="de Souza R.C.M."/>
            <person name="Iraola G."/>
            <person name="Robello C."/>
        </authorList>
    </citation>
    <scope>NUCLEOTIDE SEQUENCE [LARGE SCALE GENOMIC DNA]</scope>
    <source>
        <strain evidence="5 6">Berenice</strain>
    </source>
</reference>
<dbReference type="VEuPathDB" id="TriTrypDB:BCY84_21540"/>
<dbReference type="AlphaFoldDB" id="A0A7J6XVC6"/>
<proteinExistence type="predicted"/>
<feature type="domain" description="DUF7578" evidence="4">
    <location>
        <begin position="157"/>
        <end position="216"/>
    </location>
</feature>
<name>A0A7J6XVC6_TRYCR</name>
<dbReference type="Proteomes" id="UP000583944">
    <property type="component" value="Unassembled WGS sequence"/>
</dbReference>
<dbReference type="NCBIfam" id="TIGR01631">
    <property type="entry name" value="Trypano_RHS"/>
    <property type="match status" value="2"/>
</dbReference>
<dbReference type="PANTHER" id="PTHR33129:SF3">
    <property type="entry name" value="HOT SPOT (RHS) PROTEIN, PUTATIVE-RELATED"/>
    <property type="match status" value="1"/>
</dbReference>
<dbReference type="EMBL" id="JABDHM010000104">
    <property type="protein sequence ID" value="KAF5218195.1"/>
    <property type="molecule type" value="Genomic_DNA"/>
</dbReference>
<feature type="region of interest" description="Disordered" evidence="1">
    <location>
        <begin position="81"/>
        <end position="124"/>
    </location>
</feature>
<dbReference type="Pfam" id="PF20445">
    <property type="entry name" value="RHS_N"/>
    <property type="match status" value="1"/>
</dbReference>
<evidence type="ECO:0000259" key="2">
    <source>
        <dbReference type="Pfam" id="PF07999"/>
    </source>
</evidence>
<organism evidence="5 6">
    <name type="scientific">Trypanosoma cruzi</name>
    <dbReference type="NCBI Taxonomy" id="5693"/>
    <lineage>
        <taxon>Eukaryota</taxon>
        <taxon>Discoba</taxon>
        <taxon>Euglenozoa</taxon>
        <taxon>Kinetoplastea</taxon>
        <taxon>Metakinetoplastina</taxon>
        <taxon>Trypanosomatida</taxon>
        <taxon>Trypanosomatidae</taxon>
        <taxon>Trypanosoma</taxon>
        <taxon>Schizotrypanum</taxon>
    </lineage>
</organism>
<dbReference type="VEuPathDB" id="TriTrypDB:BCY84_05810"/>
<evidence type="ECO:0000256" key="1">
    <source>
        <dbReference type="SAM" id="MobiDB-lite"/>
    </source>
</evidence>
<feature type="domain" description="DUF7578" evidence="4">
    <location>
        <begin position="449"/>
        <end position="513"/>
    </location>
</feature>
<evidence type="ECO:0000259" key="4">
    <source>
        <dbReference type="Pfam" id="PF24466"/>
    </source>
</evidence>
<gene>
    <name evidence="5" type="ORF">ECC02_008909</name>
</gene>
<feature type="domain" description="Retrotransposon hot spot protein,C-terminal" evidence="2">
    <location>
        <begin position="695"/>
        <end position="988"/>
    </location>
</feature>
<feature type="domain" description="Retrotransposon hot spot protein N-terminal" evidence="3">
    <location>
        <begin position="576"/>
        <end position="691"/>
    </location>
</feature>
<dbReference type="VEuPathDB" id="TriTrypDB:ECC02_008909"/>
<dbReference type="InterPro" id="IPR046836">
    <property type="entry name" value="RHS_C"/>
</dbReference>
<evidence type="ECO:0000313" key="5">
    <source>
        <dbReference type="EMBL" id="KAF5218195.1"/>
    </source>
</evidence>
<accession>A0A7J6XVC6</accession>
<sequence>MRGRTLRAHHVVVVCSFQHCAGWMAPTRRRCGGSRASSTVPSHRAYGTLFLAASHFCDYFLFYSSLVFWSVFSFNSIQPIKQGETMPPKQNRVQGGNAKSRASAVPQGDRQRRARQDFEDVTDQPAATHIRVEEPQQPQWTMSSTVKEILMEGSTSRTEMKLNDFLRSNLGDEWVVKKNGNVVMEAFVRRPNAYVQDQQLLEDILNLTAYQALEERKILLEAIYKLRHEGVFSLEQWREYEGKDTVTPLARGKLNAALTQIQKTERLEAMERAKREEERLRRAQEMKFTISNNIEEVLFKEGFRVKEKKLNDFLTVIFGGRGVVATNECVLLEEFFKDPARYIHDAGVLGEIQITDAYARMERAVRDEMDLEEDVHRLHDEGVLFLEQWRDYEGKDTVTPLARGKLNAALTQILTEESREAGERARREKQVEFTVTTTIRDVLFRGRVRVMGIKLNDFLTMEMDGRGILRANRNVLLEEFFKDPTRYIPDAGVLGAIQATGAYARMEGAVRDEMDLKEAVRKLYEKGVDNLLGWSKATEEVKAGVHDITKNSLDAALEEMRNQTTSSAPIYLEGLYDSVYNARWSHVVEVPDGKKKKTGTGMDVREGEPPQPWTYKEVGESLERDDGAEQFGAAPPVLMVLASDKEWPYSWAGSEHIRDCYVNCEVERVWQIVKGDITEWFSTRGKNKTSPEKRVLIGTPGIGKSMNAGSYLLYQLLHYDAEKLPLVAYIIKKSVYLFDKTKKTVSDFGSEEAFVKLLKDLTRLGVNGYIIYDLAEQGREPHVGLPLSEWGMIVVTSPNMNNFKGWKNQNGAIGIVMNCPDESDVRALCVWMKHNEQGGQDEYWKQVKEKMDEVGPILRVIFNAQKFNDRKSDIDKAINGVDSSNAKHYVGVMSEKLWEAVNPSHKLVQIVRVRIGLPTETYLNSPASRVIANKMYIHLSTKMHSMEIFKLLMHPDVILLSKVLEISGTVTFMCRGAVDIMIKKLNELKPPGGRASQLAALQRNPEGHPTEAVGLPTKQGDPLKNNIARYGVMYKPAFPTFPLVDAFFFMESPRKTLVGLQMTTAHDHHTKTSTVNEFTEYLSWFFKNWGTFHRDLSWEIIYIQHPNSKPMNGWQRCDVVNSRSREEKKIKAFWDRKARQYQFILTPEDIKKLNAIQESTTEKKQEAAVGNH</sequence>
<feature type="domain" description="DUF7578" evidence="4">
    <location>
        <begin position="304"/>
        <end position="368"/>
    </location>
</feature>
<dbReference type="Pfam" id="PF07999">
    <property type="entry name" value="RHSP"/>
    <property type="match status" value="1"/>
</dbReference>
<dbReference type="InterPro" id="IPR052980">
    <property type="entry name" value="Crinkler_effector"/>
</dbReference>
<dbReference type="InterPro" id="IPR046835">
    <property type="entry name" value="RHS_N"/>
</dbReference>
<protein>
    <recommendedName>
        <fullName evidence="7">Retrotransposon hot spot (RHS) protein</fullName>
    </recommendedName>
</protein>
<evidence type="ECO:0000259" key="3">
    <source>
        <dbReference type="Pfam" id="PF20445"/>
    </source>
</evidence>
<evidence type="ECO:0008006" key="7">
    <source>
        <dbReference type="Google" id="ProtNLM"/>
    </source>
</evidence>
<dbReference type="InterPro" id="IPR006518">
    <property type="entry name" value="Trypano_RHS"/>
</dbReference>
<dbReference type="PANTHER" id="PTHR33129">
    <property type="entry name" value="PROTEIN KINASE DOMAIN-CONTAINING PROTEIN-RELATED"/>
    <property type="match status" value="1"/>
</dbReference>
<evidence type="ECO:0000313" key="6">
    <source>
        <dbReference type="Proteomes" id="UP000583944"/>
    </source>
</evidence>
<feature type="compositionally biased region" description="Basic and acidic residues" evidence="1">
    <location>
        <begin position="109"/>
        <end position="118"/>
    </location>
</feature>